<keyword evidence="4" id="KW-0378">Hydrolase</keyword>
<reference evidence="7 8" key="1">
    <citation type="journal article" date="2013" name="Genome Biol.">
        <title>Genome of Acanthamoeba castellanii highlights extensive lateral gene transfer and early evolution of tyrosine kinase signaling.</title>
        <authorList>
            <person name="Clarke M."/>
            <person name="Lohan A.J."/>
            <person name="Liu B."/>
            <person name="Lagkouvardos I."/>
            <person name="Roy S."/>
            <person name="Zafar N."/>
            <person name="Bertelli C."/>
            <person name="Schilde C."/>
            <person name="Kianianmomeni A."/>
            <person name="Burglin T.R."/>
            <person name="Frech C."/>
            <person name="Turcotte B."/>
            <person name="Kopec K.O."/>
            <person name="Synnott J.M."/>
            <person name="Choo C."/>
            <person name="Paponov I."/>
            <person name="Finkler A."/>
            <person name="Soon Heng Tan C."/>
            <person name="Hutchins A.P."/>
            <person name="Weinmeier T."/>
            <person name="Rattei T."/>
            <person name="Chu J.S."/>
            <person name="Gimenez G."/>
            <person name="Irimia M."/>
            <person name="Rigden D.J."/>
            <person name="Fitzpatrick D.A."/>
            <person name="Lorenzo-Morales J."/>
            <person name="Bateman A."/>
            <person name="Chiu C.H."/>
            <person name="Tang P."/>
            <person name="Hegemann P."/>
            <person name="Fromm H."/>
            <person name="Raoult D."/>
            <person name="Greub G."/>
            <person name="Miranda-Saavedra D."/>
            <person name="Chen N."/>
            <person name="Nash P."/>
            <person name="Ginger M.L."/>
            <person name="Horn M."/>
            <person name="Schaap P."/>
            <person name="Caler L."/>
            <person name="Loftus B."/>
        </authorList>
    </citation>
    <scope>NUCLEOTIDE SEQUENCE [LARGE SCALE GENOMIC DNA]</scope>
    <source>
        <strain evidence="7 8">Neff</strain>
    </source>
</reference>
<keyword evidence="2 4" id="KW-0547">Nucleotide-binding</keyword>
<dbReference type="GO" id="GO:0005795">
    <property type="term" value="C:Golgi stack"/>
    <property type="evidence" value="ECO:0007669"/>
    <property type="project" value="TreeGrafter"/>
</dbReference>
<dbReference type="InterPro" id="IPR029067">
    <property type="entry name" value="CDC48_domain_2-like_sf"/>
</dbReference>
<dbReference type="GO" id="GO:0005524">
    <property type="term" value="F:ATP binding"/>
    <property type="evidence" value="ECO:0007669"/>
    <property type="project" value="UniProtKB-UniRule"/>
</dbReference>
<keyword evidence="8" id="KW-1185">Reference proteome</keyword>
<comment type="cofactor">
    <cofactor evidence="4">
        <name>Mg(2+)</name>
        <dbReference type="ChEBI" id="CHEBI:18420"/>
    </cofactor>
    <text evidence="4">Binds 1 Mg(2+) ion per subunit.</text>
</comment>
<dbReference type="PANTHER" id="PTHR23078">
    <property type="entry name" value="VESICULAR-FUSION PROTEIN NSF"/>
    <property type="match status" value="1"/>
</dbReference>
<evidence type="ECO:0000256" key="4">
    <source>
        <dbReference type="RuleBase" id="RU367045"/>
    </source>
</evidence>
<dbReference type="Gene3D" id="3.10.330.10">
    <property type="match status" value="1"/>
</dbReference>
<dbReference type="GO" id="GO:0046872">
    <property type="term" value="F:metal ion binding"/>
    <property type="evidence" value="ECO:0007669"/>
    <property type="project" value="UniProtKB-UniRule"/>
</dbReference>
<dbReference type="GO" id="GO:0035494">
    <property type="term" value="P:SNARE complex disassembly"/>
    <property type="evidence" value="ECO:0007669"/>
    <property type="project" value="InterPro"/>
</dbReference>
<keyword evidence="4" id="KW-0479">Metal-binding</keyword>
<comment type="function">
    <text evidence="4">Required for vesicle-mediated transport. Catalyzes the fusion of transport vesicles within the Golgi cisternae. Is also required for transport from the endoplasmic reticulum to the Golgi stack. Seems to function as a fusion protein required for the delivery of cargo proteins to all compartments of the Golgi stack independent of vesicle origin.</text>
</comment>
<dbReference type="PANTHER" id="PTHR23078:SF3">
    <property type="entry name" value="VESICLE-FUSING ATPASE"/>
    <property type="match status" value="1"/>
</dbReference>
<dbReference type="VEuPathDB" id="AmoebaDB:ACA1_251580"/>
<dbReference type="SUPFAM" id="SSF50692">
    <property type="entry name" value="ADC-like"/>
    <property type="match status" value="1"/>
</dbReference>
<dbReference type="AlphaFoldDB" id="L8HCZ8"/>
<organism evidence="7 8">
    <name type="scientific">Acanthamoeba castellanii (strain ATCC 30010 / Neff)</name>
    <dbReference type="NCBI Taxonomy" id="1257118"/>
    <lineage>
        <taxon>Eukaryota</taxon>
        <taxon>Amoebozoa</taxon>
        <taxon>Discosea</taxon>
        <taxon>Longamoebia</taxon>
        <taxon>Centramoebida</taxon>
        <taxon>Acanthamoebidae</taxon>
        <taxon>Acanthamoeba</taxon>
    </lineage>
</organism>
<dbReference type="GO" id="GO:0006891">
    <property type="term" value="P:intra-Golgi vesicle-mediated transport"/>
    <property type="evidence" value="ECO:0007669"/>
    <property type="project" value="TreeGrafter"/>
</dbReference>
<sequence length="235" mass="25629">MDKRGGIASPSFTSPVTSPPTSPRGGQGIDVGDGGVELTVVKGGRLYSNFVYLNPLDAKALTLPTKPAGLPHNTYLLINLHLYLFKPSETVRQGTIEMNDFQRRSVYVSLNEKVICRPFATKNKEAVFLSGLKLEIDFLYAGSKGVDSAFQSGEITEALLTQFENHFFTRNQLVAMDVKGTTLKFKVTDLELARLGNEDAAAGVSAKHQASTVRGVLMKQTGIEWCPSWGRRSSS</sequence>
<comment type="subcellular location">
    <subcellularLocation>
        <location evidence="4">Cytoplasm</location>
    </subcellularLocation>
</comment>
<dbReference type="KEGG" id="acan:ACA1_251580"/>
<dbReference type="STRING" id="1257118.L8HCZ8"/>
<feature type="domain" description="CDC48" evidence="6">
    <location>
        <begin position="151"/>
        <end position="191"/>
    </location>
</feature>
<proteinExistence type="inferred from homology"/>
<evidence type="ECO:0000313" key="8">
    <source>
        <dbReference type="Proteomes" id="UP000011083"/>
    </source>
</evidence>
<evidence type="ECO:0000256" key="1">
    <source>
        <dbReference type="ARBA" id="ARBA00006914"/>
    </source>
</evidence>
<protein>
    <recommendedName>
        <fullName evidence="4">Vesicle-fusing ATPase</fullName>
        <ecNumber evidence="4">3.6.4.6</ecNumber>
    </recommendedName>
</protein>
<dbReference type="Pfam" id="PF02933">
    <property type="entry name" value="CDC48_2"/>
    <property type="match status" value="1"/>
</dbReference>
<dbReference type="GeneID" id="14923205"/>
<keyword evidence="3 4" id="KW-0067">ATP-binding</keyword>
<evidence type="ECO:0000256" key="3">
    <source>
        <dbReference type="ARBA" id="ARBA00022840"/>
    </source>
</evidence>
<keyword evidence="4" id="KW-0931">ER-Golgi transport</keyword>
<dbReference type="GO" id="GO:0016887">
    <property type="term" value="F:ATP hydrolysis activity"/>
    <property type="evidence" value="ECO:0007669"/>
    <property type="project" value="InterPro"/>
</dbReference>
<dbReference type="InterPro" id="IPR039812">
    <property type="entry name" value="Vesicle-fus_ATPase"/>
</dbReference>
<gene>
    <name evidence="7" type="ORF">ACA1_251580</name>
</gene>
<dbReference type="SUPFAM" id="SSF54585">
    <property type="entry name" value="Cdc48 domain 2-like"/>
    <property type="match status" value="1"/>
</dbReference>
<dbReference type="EMBL" id="KB007885">
    <property type="protein sequence ID" value="ELR22276.1"/>
    <property type="molecule type" value="Genomic_DNA"/>
</dbReference>
<evidence type="ECO:0000259" key="6">
    <source>
        <dbReference type="Pfam" id="PF02933"/>
    </source>
</evidence>
<dbReference type="GO" id="GO:0043001">
    <property type="term" value="P:Golgi to plasma membrane protein transport"/>
    <property type="evidence" value="ECO:0007669"/>
    <property type="project" value="TreeGrafter"/>
</dbReference>
<name>L8HCZ8_ACACF</name>
<feature type="region of interest" description="Disordered" evidence="5">
    <location>
        <begin position="1"/>
        <end position="31"/>
    </location>
</feature>
<dbReference type="Gene3D" id="2.40.40.20">
    <property type="match status" value="1"/>
</dbReference>
<evidence type="ECO:0000256" key="2">
    <source>
        <dbReference type="ARBA" id="ARBA00022741"/>
    </source>
</evidence>
<dbReference type="Proteomes" id="UP000011083">
    <property type="component" value="Unassembled WGS sequence"/>
</dbReference>
<comment type="catalytic activity">
    <reaction evidence="4">
        <text>ATP + H2O = ADP + phosphate + H(+)</text>
        <dbReference type="Rhea" id="RHEA:13065"/>
        <dbReference type="ChEBI" id="CHEBI:15377"/>
        <dbReference type="ChEBI" id="CHEBI:15378"/>
        <dbReference type="ChEBI" id="CHEBI:30616"/>
        <dbReference type="ChEBI" id="CHEBI:43474"/>
        <dbReference type="ChEBI" id="CHEBI:456216"/>
        <dbReference type="EC" id="3.6.4.6"/>
    </reaction>
</comment>
<evidence type="ECO:0000313" key="7">
    <source>
        <dbReference type="EMBL" id="ELR22276.1"/>
    </source>
</evidence>
<comment type="similarity">
    <text evidence="1 4">Belongs to the AAA ATPase family.</text>
</comment>
<dbReference type="RefSeq" id="XP_004367532.1">
    <property type="nucleotide sequence ID" value="XM_004367475.1"/>
</dbReference>
<accession>L8HCZ8</accession>
<dbReference type="InterPro" id="IPR004201">
    <property type="entry name" value="Cdc48_dom2"/>
</dbReference>
<dbReference type="EC" id="3.6.4.6" evidence="4"/>
<dbReference type="InterPro" id="IPR009010">
    <property type="entry name" value="Asp_de-COase-like_dom_sf"/>
</dbReference>
<keyword evidence="4" id="KW-0963">Cytoplasm</keyword>
<keyword evidence="4" id="KW-0813">Transport</keyword>
<evidence type="ECO:0000256" key="5">
    <source>
        <dbReference type="SAM" id="MobiDB-lite"/>
    </source>
</evidence>
<keyword evidence="4" id="KW-0460">Magnesium</keyword>
<keyword evidence="4" id="KW-0653">Protein transport</keyword>